<evidence type="ECO:0000313" key="10">
    <source>
        <dbReference type="EMBL" id="KID56971.1"/>
    </source>
</evidence>
<dbReference type="CDD" id="cd02135">
    <property type="entry name" value="YdjA-like"/>
    <property type="match status" value="1"/>
</dbReference>
<proteinExistence type="inferred from homology"/>
<dbReference type="PANTHER" id="PTHR43821:SF1">
    <property type="entry name" value="NAD(P)H NITROREDUCTASE YDJA-RELATED"/>
    <property type="match status" value="1"/>
</dbReference>
<dbReference type="Pfam" id="PF00881">
    <property type="entry name" value="Nitroreductase"/>
    <property type="match status" value="1"/>
</dbReference>
<feature type="binding site" description="in other chain" evidence="8">
    <location>
        <begin position="10"/>
        <end position="12"/>
    </location>
    <ligand>
        <name>FMN</name>
        <dbReference type="ChEBI" id="CHEBI:58210"/>
        <note>ligand shared between dimeric partners</note>
    </ligand>
</feature>
<dbReference type="PANTHER" id="PTHR43821">
    <property type="entry name" value="NAD(P)H NITROREDUCTASE YDJA-RELATED"/>
    <property type="match status" value="1"/>
</dbReference>
<comment type="similarity">
    <text evidence="1 7">Belongs to the nitroreductase family.</text>
</comment>
<dbReference type="Gene3D" id="3.40.109.10">
    <property type="entry name" value="NADH Oxidase"/>
    <property type="match status" value="1"/>
</dbReference>
<dbReference type="InterPro" id="IPR029479">
    <property type="entry name" value="Nitroreductase"/>
</dbReference>
<keyword evidence="6 7" id="KW-0520">NAD</keyword>
<evidence type="ECO:0000256" key="2">
    <source>
        <dbReference type="ARBA" id="ARBA00022630"/>
    </source>
</evidence>
<dbReference type="NCBIfam" id="NF008088">
    <property type="entry name" value="PRK10828.1"/>
    <property type="match status" value="1"/>
</dbReference>
<sequence>MDAIELLLTRQSDSKLSFPGPSESQLDIIKKAALKVPDHGGLAPWKFIVVNEDARDKLGEIYYKAAVEEEQNERTVSRAKELPHRAPMMIIAVAPYQEHPKVPRVEQIESAACACFAMQQAAFAQHLSGVWRTGYFAQSPAVKRELGLNEKDEIVGFLYLGTPTIQCTKPVRHEPSSFFTEL</sequence>
<dbReference type="InterPro" id="IPR052530">
    <property type="entry name" value="NAD(P)H_nitroreductase"/>
</dbReference>
<protein>
    <recommendedName>
        <fullName evidence="7">Putative NAD(P)H nitroreductase</fullName>
        <ecNumber evidence="7">1.-.-.-</ecNumber>
    </recommendedName>
</protein>
<evidence type="ECO:0000259" key="9">
    <source>
        <dbReference type="Pfam" id="PF00881"/>
    </source>
</evidence>
<reference evidence="10 11" key="1">
    <citation type="submission" date="2014-12" db="EMBL/GenBank/DDBJ databases">
        <title>Draft Genome Sequence of Pseudoalteromonas luteoviolacea HI1.</title>
        <authorList>
            <person name="Asahina A.Y."/>
            <person name="Hadfield M.G."/>
        </authorList>
    </citation>
    <scope>NUCLEOTIDE SEQUENCE [LARGE SCALE GENOMIC DNA]</scope>
    <source>
        <strain evidence="10 11">HI1</strain>
    </source>
</reference>
<dbReference type="OrthoDB" id="9804207at2"/>
<comment type="cofactor">
    <cofactor evidence="8">
        <name>FMN</name>
        <dbReference type="ChEBI" id="CHEBI:58210"/>
    </cofactor>
    <text evidence="8">Binds 1 FMN per subunit.</text>
</comment>
<keyword evidence="5 7" id="KW-0560">Oxidoreductase</keyword>
<comment type="caution">
    <text evidence="10">The sequence shown here is derived from an EMBL/GenBank/DDBJ whole genome shotgun (WGS) entry which is preliminary data.</text>
</comment>
<feature type="binding site" evidence="8">
    <location>
        <position position="39"/>
    </location>
    <ligand>
        <name>FMN</name>
        <dbReference type="ChEBI" id="CHEBI:58210"/>
        <note>ligand shared between dimeric partners</note>
    </ligand>
</feature>
<dbReference type="SUPFAM" id="SSF55469">
    <property type="entry name" value="FMN-dependent nitroreductase-like"/>
    <property type="match status" value="1"/>
</dbReference>
<dbReference type="EMBL" id="JWIC01000006">
    <property type="protein sequence ID" value="KID56971.1"/>
    <property type="molecule type" value="Genomic_DNA"/>
</dbReference>
<dbReference type="PIRSF" id="PIRSF000232">
    <property type="entry name" value="YdjA"/>
    <property type="match status" value="1"/>
</dbReference>
<evidence type="ECO:0000256" key="4">
    <source>
        <dbReference type="ARBA" id="ARBA00022857"/>
    </source>
</evidence>
<dbReference type="InterPro" id="IPR000415">
    <property type="entry name" value="Nitroreductase-like"/>
</dbReference>
<evidence type="ECO:0000256" key="6">
    <source>
        <dbReference type="ARBA" id="ARBA00023027"/>
    </source>
</evidence>
<evidence type="ECO:0000256" key="8">
    <source>
        <dbReference type="PIRSR" id="PIRSR000232-1"/>
    </source>
</evidence>
<evidence type="ECO:0000256" key="7">
    <source>
        <dbReference type="PIRNR" id="PIRNR000232"/>
    </source>
</evidence>
<evidence type="ECO:0000256" key="5">
    <source>
        <dbReference type="ARBA" id="ARBA00023002"/>
    </source>
</evidence>
<dbReference type="AlphaFoldDB" id="A0A0C1Q8G2"/>
<dbReference type="InterPro" id="IPR026021">
    <property type="entry name" value="YdjA-like"/>
</dbReference>
<keyword evidence="2 7" id="KW-0285">Flavoprotein</keyword>
<accession>A0A0C1Q8G2</accession>
<dbReference type="EC" id="1.-.-.-" evidence="7"/>
<dbReference type="GO" id="GO:0016491">
    <property type="term" value="F:oxidoreductase activity"/>
    <property type="evidence" value="ECO:0007669"/>
    <property type="project" value="UniProtKB-UniRule"/>
</dbReference>
<dbReference type="RefSeq" id="WP_039610031.1">
    <property type="nucleotide sequence ID" value="NZ_JWIC01000006.1"/>
</dbReference>
<dbReference type="Proteomes" id="UP000031327">
    <property type="component" value="Unassembled WGS sequence"/>
</dbReference>
<keyword evidence="4 7" id="KW-0521">NADP</keyword>
<feature type="domain" description="Nitroreductase" evidence="9">
    <location>
        <begin position="10"/>
        <end position="161"/>
    </location>
</feature>
<organism evidence="10 11">
    <name type="scientific">Pseudoalteromonas luteoviolacea</name>
    <dbReference type="NCBI Taxonomy" id="43657"/>
    <lineage>
        <taxon>Bacteria</taxon>
        <taxon>Pseudomonadati</taxon>
        <taxon>Pseudomonadota</taxon>
        <taxon>Gammaproteobacteria</taxon>
        <taxon>Alteromonadales</taxon>
        <taxon>Pseudoalteromonadaceae</taxon>
        <taxon>Pseudoalteromonas</taxon>
    </lineage>
</organism>
<name>A0A0C1Q8G2_9GAMM</name>
<keyword evidence="3 7" id="KW-0288">FMN</keyword>
<feature type="binding site" description="in other chain" evidence="8">
    <location>
        <begin position="131"/>
        <end position="133"/>
    </location>
    <ligand>
        <name>FMN</name>
        <dbReference type="ChEBI" id="CHEBI:58210"/>
        <note>ligand shared between dimeric partners</note>
    </ligand>
</feature>
<gene>
    <name evidence="10" type="ORF">JF50_13930</name>
</gene>
<evidence type="ECO:0000313" key="11">
    <source>
        <dbReference type="Proteomes" id="UP000031327"/>
    </source>
</evidence>
<evidence type="ECO:0000256" key="1">
    <source>
        <dbReference type="ARBA" id="ARBA00007118"/>
    </source>
</evidence>
<evidence type="ECO:0000256" key="3">
    <source>
        <dbReference type="ARBA" id="ARBA00022643"/>
    </source>
</evidence>